<name>A0A392RZX2_9FABA</name>
<proteinExistence type="predicted"/>
<dbReference type="Proteomes" id="UP000265520">
    <property type="component" value="Unassembled WGS sequence"/>
</dbReference>
<dbReference type="EMBL" id="LXQA010295208">
    <property type="protein sequence ID" value="MCI41697.1"/>
    <property type="molecule type" value="Genomic_DNA"/>
</dbReference>
<evidence type="ECO:0000313" key="2">
    <source>
        <dbReference type="EMBL" id="MCI41697.1"/>
    </source>
</evidence>
<keyword evidence="1" id="KW-0175">Coiled coil</keyword>
<organism evidence="2 3">
    <name type="scientific">Trifolium medium</name>
    <dbReference type="NCBI Taxonomy" id="97028"/>
    <lineage>
        <taxon>Eukaryota</taxon>
        <taxon>Viridiplantae</taxon>
        <taxon>Streptophyta</taxon>
        <taxon>Embryophyta</taxon>
        <taxon>Tracheophyta</taxon>
        <taxon>Spermatophyta</taxon>
        <taxon>Magnoliopsida</taxon>
        <taxon>eudicotyledons</taxon>
        <taxon>Gunneridae</taxon>
        <taxon>Pentapetalae</taxon>
        <taxon>rosids</taxon>
        <taxon>fabids</taxon>
        <taxon>Fabales</taxon>
        <taxon>Fabaceae</taxon>
        <taxon>Papilionoideae</taxon>
        <taxon>50 kb inversion clade</taxon>
        <taxon>NPAAA clade</taxon>
        <taxon>Hologalegina</taxon>
        <taxon>IRL clade</taxon>
        <taxon>Trifolieae</taxon>
        <taxon>Trifolium</taxon>
    </lineage>
</organism>
<reference evidence="2 3" key="1">
    <citation type="journal article" date="2018" name="Front. Plant Sci.">
        <title>Red Clover (Trifolium pratense) and Zigzag Clover (T. medium) - A Picture of Genomic Similarities and Differences.</title>
        <authorList>
            <person name="Dluhosova J."/>
            <person name="Istvanek J."/>
            <person name="Nedelnik J."/>
            <person name="Repkova J."/>
        </authorList>
    </citation>
    <scope>NUCLEOTIDE SEQUENCE [LARGE SCALE GENOMIC DNA]</scope>
    <source>
        <strain evidence="3">cv. 10/8</strain>
        <tissue evidence="2">Leaf</tissue>
    </source>
</reference>
<comment type="caution">
    <text evidence="2">The sequence shown here is derived from an EMBL/GenBank/DDBJ whole genome shotgun (WGS) entry which is preliminary data.</text>
</comment>
<accession>A0A392RZX2</accession>
<protein>
    <submittedName>
        <fullName evidence="2">Uncharacterized protein</fullName>
    </submittedName>
</protein>
<feature type="non-terminal residue" evidence="2">
    <location>
        <position position="1"/>
    </location>
</feature>
<keyword evidence="3" id="KW-1185">Reference proteome</keyword>
<sequence>LTQERDAAVATSGELAREKAALEEEVEGLKKSVAIQYDEGFQFSLDQVKVLFPDIDKERLGEANAMKSIKGDKLVDYVPPVEE</sequence>
<evidence type="ECO:0000313" key="3">
    <source>
        <dbReference type="Proteomes" id="UP000265520"/>
    </source>
</evidence>
<feature type="coiled-coil region" evidence="1">
    <location>
        <begin position="12"/>
        <end position="39"/>
    </location>
</feature>
<evidence type="ECO:0000256" key="1">
    <source>
        <dbReference type="SAM" id="Coils"/>
    </source>
</evidence>
<dbReference type="AlphaFoldDB" id="A0A392RZX2"/>